<dbReference type="Pfam" id="PF02450">
    <property type="entry name" value="LCAT"/>
    <property type="match status" value="1"/>
</dbReference>
<dbReference type="InterPro" id="IPR003386">
    <property type="entry name" value="LACT/PDAT_acylTrfase"/>
</dbReference>
<dbReference type="InParanoid" id="A8Q7Y3"/>
<dbReference type="SUPFAM" id="SSF53474">
    <property type="entry name" value="alpha/beta-Hydrolases"/>
    <property type="match status" value="1"/>
</dbReference>
<evidence type="ECO:0000256" key="1">
    <source>
        <dbReference type="ARBA" id="ARBA00047591"/>
    </source>
</evidence>
<keyword evidence="3" id="KW-1133">Transmembrane helix</keyword>
<organism evidence="4 5">
    <name type="scientific">Malassezia globosa (strain ATCC MYA-4612 / CBS 7966)</name>
    <name type="common">Dandruff-associated fungus</name>
    <dbReference type="NCBI Taxonomy" id="425265"/>
    <lineage>
        <taxon>Eukaryota</taxon>
        <taxon>Fungi</taxon>
        <taxon>Dikarya</taxon>
        <taxon>Basidiomycota</taxon>
        <taxon>Ustilaginomycotina</taxon>
        <taxon>Malasseziomycetes</taxon>
        <taxon>Malasseziales</taxon>
        <taxon>Malasseziaceae</taxon>
        <taxon>Malassezia</taxon>
    </lineage>
</organism>
<keyword evidence="3" id="KW-0472">Membrane</keyword>
<accession>A8Q7Y3</accession>
<proteinExistence type="predicted"/>
<protein>
    <recommendedName>
        <fullName evidence="6">Phospholipid:diacylglycerol acyltransferase</fullName>
    </recommendedName>
</protein>
<dbReference type="FunCoup" id="A8Q7Y3">
    <property type="interactions" value="138"/>
</dbReference>
<dbReference type="Proteomes" id="UP000008837">
    <property type="component" value="Unassembled WGS sequence"/>
</dbReference>
<dbReference type="Gene3D" id="3.40.50.1820">
    <property type="entry name" value="alpha/beta hydrolase"/>
    <property type="match status" value="1"/>
</dbReference>
<comment type="catalytic activity">
    <reaction evidence="2">
        <text>a monoacylglycerol + H2O = glycerol + a fatty acid + H(+)</text>
        <dbReference type="Rhea" id="RHEA:15245"/>
        <dbReference type="ChEBI" id="CHEBI:15377"/>
        <dbReference type="ChEBI" id="CHEBI:15378"/>
        <dbReference type="ChEBI" id="CHEBI:17408"/>
        <dbReference type="ChEBI" id="CHEBI:17754"/>
        <dbReference type="ChEBI" id="CHEBI:28868"/>
    </reaction>
</comment>
<sequence length="426" mass="48343">MSNLESRGQRPYKAWWIAGVAVLVAVVSLIVARRAEFSNHIDLLLDSMDEPLNRLKQTGLPYGNIMPPDIREQMEKMLGSARKWYETQDFKVGRELAKKGAEPHHPVVLLPGIVSTGLESWSTSEEQSPFFRKRLWGSTSMIQRALFDKDHWVRNLMLDPATGLDPEGTRVRAAQGLDAASYFAAGYWVWSKIIENLAAVGYDINQLYLASYDWRLSMFNLEERDRFFSRIMSQIEFHTLAYGKKTVLISHSMGGTVALYFLKWVERKRGSSWIDEHLEAFVNLSGTLLGVPKAMPALMTGEMRDTVQAPAMLAYLLERFFSAQERAELFRSWAGSASLIPKGGNAVWGDEHGAPDDLANATKTHGIMMEYAERHSHGNETRPSRKLSVDEVYPWLRMHSDKHFQKMLHSNYSFGIERDPAADPGE</sequence>
<evidence type="ECO:0000313" key="4">
    <source>
        <dbReference type="EMBL" id="EDP42399.1"/>
    </source>
</evidence>
<dbReference type="OMA" id="WRRLWSN"/>
<dbReference type="GO" id="GO:0008374">
    <property type="term" value="F:O-acyltransferase activity"/>
    <property type="evidence" value="ECO:0007669"/>
    <property type="project" value="InterPro"/>
</dbReference>
<dbReference type="STRING" id="425265.A8Q7Y3"/>
<evidence type="ECO:0000313" key="5">
    <source>
        <dbReference type="Proteomes" id="UP000008837"/>
    </source>
</evidence>
<gene>
    <name evidence="4" type="ORF">MGL_3157</name>
</gene>
<dbReference type="PANTHER" id="PTHR11440">
    <property type="entry name" value="LECITHIN-CHOLESTEROL ACYLTRANSFERASE-RELATED"/>
    <property type="match status" value="1"/>
</dbReference>
<evidence type="ECO:0008006" key="6">
    <source>
        <dbReference type="Google" id="ProtNLM"/>
    </source>
</evidence>
<dbReference type="RefSeq" id="XP_001729613.1">
    <property type="nucleotide sequence ID" value="XM_001729561.1"/>
</dbReference>
<dbReference type="EMBL" id="AAYY01000011">
    <property type="protein sequence ID" value="EDP42399.1"/>
    <property type="molecule type" value="Genomic_DNA"/>
</dbReference>
<comment type="catalytic activity">
    <reaction evidence="1">
        <text>a diacylglycerol + H2O = a monoacylglycerol + a fatty acid + H(+)</text>
        <dbReference type="Rhea" id="RHEA:32731"/>
        <dbReference type="ChEBI" id="CHEBI:15377"/>
        <dbReference type="ChEBI" id="CHEBI:15378"/>
        <dbReference type="ChEBI" id="CHEBI:17408"/>
        <dbReference type="ChEBI" id="CHEBI:18035"/>
        <dbReference type="ChEBI" id="CHEBI:28868"/>
    </reaction>
</comment>
<keyword evidence="3" id="KW-0812">Transmembrane</keyword>
<name>A8Q7Y3_MALGO</name>
<feature type="transmembrane region" description="Helical" evidence="3">
    <location>
        <begin position="12"/>
        <end position="32"/>
    </location>
</feature>
<dbReference type="GeneID" id="5853919"/>
<dbReference type="KEGG" id="mgl:MGL_3157"/>
<keyword evidence="5" id="KW-1185">Reference proteome</keyword>
<evidence type="ECO:0000256" key="3">
    <source>
        <dbReference type="SAM" id="Phobius"/>
    </source>
</evidence>
<dbReference type="GO" id="GO:0006629">
    <property type="term" value="P:lipid metabolic process"/>
    <property type="evidence" value="ECO:0007669"/>
    <property type="project" value="InterPro"/>
</dbReference>
<dbReference type="OrthoDB" id="190846at2759"/>
<evidence type="ECO:0000256" key="2">
    <source>
        <dbReference type="ARBA" id="ARBA00048461"/>
    </source>
</evidence>
<comment type="caution">
    <text evidence="4">The sequence shown here is derived from an EMBL/GenBank/DDBJ whole genome shotgun (WGS) entry which is preliminary data.</text>
</comment>
<dbReference type="InterPro" id="IPR029058">
    <property type="entry name" value="AB_hydrolase_fold"/>
</dbReference>
<reference evidence="4 5" key="1">
    <citation type="journal article" date="2007" name="Proc. Natl. Acad. Sci. U.S.A.">
        <title>Dandruff-associated Malassezia genomes reveal convergent and divergent virulence traits shared with plant and human fungal pathogens.</title>
        <authorList>
            <person name="Xu J."/>
            <person name="Saunders C.W."/>
            <person name="Hu P."/>
            <person name="Grant R.A."/>
            <person name="Boekhout T."/>
            <person name="Kuramae E.E."/>
            <person name="Kronstad J.W."/>
            <person name="Deangelis Y.M."/>
            <person name="Reeder N.L."/>
            <person name="Johnstone K.R."/>
            <person name="Leland M."/>
            <person name="Fieno A.M."/>
            <person name="Begley W.M."/>
            <person name="Sun Y."/>
            <person name="Lacey M.P."/>
            <person name="Chaudhary T."/>
            <person name="Keough T."/>
            <person name="Chu L."/>
            <person name="Sears R."/>
            <person name="Yuan B."/>
            <person name="Dawson T.L.Jr."/>
        </authorList>
    </citation>
    <scope>NUCLEOTIDE SEQUENCE [LARGE SCALE GENOMIC DNA]</scope>
    <source>
        <strain evidence="5">ATCC MYA-4612 / CBS 7966</strain>
    </source>
</reference>
<dbReference type="AlphaFoldDB" id="A8Q7Y3"/>
<dbReference type="VEuPathDB" id="FungiDB:MGL_3157"/>